<dbReference type="KEGG" id="dmm:dnm_010850"/>
<name>A0A975BGN6_9BACT</name>
<sequence>MFKSEMISASFRLRVRNKLDIFIFLTYLICNSSEMKTDQSEGDK</sequence>
<dbReference type="EMBL" id="CP061800">
    <property type="protein sequence ID" value="QTA85081.1"/>
    <property type="molecule type" value="Genomic_DNA"/>
</dbReference>
<proteinExistence type="predicted"/>
<organism evidence="1 2">
    <name type="scientific">Desulfonema magnum</name>
    <dbReference type="NCBI Taxonomy" id="45655"/>
    <lineage>
        <taxon>Bacteria</taxon>
        <taxon>Pseudomonadati</taxon>
        <taxon>Thermodesulfobacteriota</taxon>
        <taxon>Desulfobacteria</taxon>
        <taxon>Desulfobacterales</taxon>
        <taxon>Desulfococcaceae</taxon>
        <taxon>Desulfonema</taxon>
    </lineage>
</organism>
<keyword evidence="2" id="KW-1185">Reference proteome</keyword>
<dbReference type="Proteomes" id="UP000663722">
    <property type="component" value="Chromosome"/>
</dbReference>
<dbReference type="AlphaFoldDB" id="A0A975BGN6"/>
<reference evidence="1" key="1">
    <citation type="journal article" date="2021" name="Microb. Physiol.">
        <title>Proteogenomic Insights into the Physiology of Marine, Sulfate-Reducing, Filamentous Desulfonema limicola and Desulfonema magnum.</title>
        <authorList>
            <person name="Schnaars V."/>
            <person name="Wohlbrand L."/>
            <person name="Scheve S."/>
            <person name="Hinrichs C."/>
            <person name="Reinhardt R."/>
            <person name="Rabus R."/>
        </authorList>
    </citation>
    <scope>NUCLEOTIDE SEQUENCE</scope>
    <source>
        <strain evidence="1">4be13</strain>
    </source>
</reference>
<protein>
    <submittedName>
        <fullName evidence="1">Uncharacterized protein</fullName>
    </submittedName>
</protein>
<gene>
    <name evidence="1" type="ORF">dnm_010850</name>
</gene>
<evidence type="ECO:0000313" key="1">
    <source>
        <dbReference type="EMBL" id="QTA85081.1"/>
    </source>
</evidence>
<evidence type="ECO:0000313" key="2">
    <source>
        <dbReference type="Proteomes" id="UP000663722"/>
    </source>
</evidence>
<accession>A0A975BGN6</accession>